<dbReference type="Gene3D" id="1.10.10.10">
    <property type="entry name" value="Winged helix-like DNA-binding domain superfamily/Winged helix DNA-binding domain"/>
    <property type="match status" value="1"/>
</dbReference>
<dbReference type="AlphaFoldDB" id="A0A1I2WKH5"/>
<evidence type="ECO:0000256" key="1">
    <source>
        <dbReference type="ARBA" id="ARBA00023015"/>
    </source>
</evidence>
<name>A0A1I2WKH5_9EURY</name>
<gene>
    <name evidence="5" type="ORF">SAMN04488063_3585</name>
</gene>
<evidence type="ECO:0000313" key="6">
    <source>
        <dbReference type="Proteomes" id="UP000198876"/>
    </source>
</evidence>
<feature type="domain" description="HTH bat-type" evidence="3">
    <location>
        <begin position="157"/>
        <end position="208"/>
    </location>
</feature>
<dbReference type="Pfam" id="PF04967">
    <property type="entry name" value="HTH_10"/>
    <property type="match status" value="1"/>
</dbReference>
<dbReference type="PANTHER" id="PTHR34236">
    <property type="entry name" value="DIMETHYL SULFOXIDE REDUCTASE TRANSCRIPTIONAL ACTIVATOR"/>
    <property type="match status" value="1"/>
</dbReference>
<dbReference type="OrthoDB" id="202021at2157"/>
<sequence length="227" mass="25164">MSTIASVELAAEEFALGRSLAEVPRAEFEVVRVVAHDGDSLVPYVRVTAESFEEFDEALDADPSVAEATLLDDFGDERLYRMEWVEDVLALTHVLINARGAVLEMYGTGDQWRVRLLLPDREALSSTAEYCHDNDLTFEVLNIYELSGSVSRGEFGLSQAQYEVLLTAAQQGYFDVPRDVTMADLADSLDVSQQAISERLRRGHANLVDNTIRVGQQAFDIDPSSGR</sequence>
<dbReference type="InterPro" id="IPR007050">
    <property type="entry name" value="HTH_bacterioopsin"/>
</dbReference>
<dbReference type="InterPro" id="IPR036388">
    <property type="entry name" value="WH-like_DNA-bd_sf"/>
</dbReference>
<keyword evidence="2" id="KW-0804">Transcription</keyword>
<dbReference type="STRING" id="553467.SAMN04488063_3585"/>
<dbReference type="PANTHER" id="PTHR34236:SF1">
    <property type="entry name" value="DIMETHYL SULFOXIDE REDUCTASE TRANSCRIPTIONAL ACTIVATOR"/>
    <property type="match status" value="1"/>
</dbReference>
<evidence type="ECO:0000256" key="2">
    <source>
        <dbReference type="ARBA" id="ARBA00023163"/>
    </source>
</evidence>
<dbReference type="InterPro" id="IPR031803">
    <property type="entry name" value="BAT_GAF/HTH-assoc"/>
</dbReference>
<keyword evidence="6" id="KW-1185">Reference proteome</keyword>
<proteinExistence type="predicted"/>
<keyword evidence="1" id="KW-0805">Transcription regulation</keyword>
<evidence type="ECO:0008006" key="7">
    <source>
        <dbReference type="Google" id="ProtNLM"/>
    </source>
</evidence>
<feature type="domain" description="Bacterioopsin transcriptional activator GAF and HTH associated" evidence="4">
    <location>
        <begin position="12"/>
        <end position="150"/>
    </location>
</feature>
<accession>A0A1I2WKH5</accession>
<evidence type="ECO:0000259" key="3">
    <source>
        <dbReference type="Pfam" id="PF04967"/>
    </source>
</evidence>
<dbReference type="Pfam" id="PF15915">
    <property type="entry name" value="BAT"/>
    <property type="match status" value="1"/>
</dbReference>
<evidence type="ECO:0000259" key="4">
    <source>
        <dbReference type="Pfam" id="PF15915"/>
    </source>
</evidence>
<dbReference type="Proteomes" id="UP000198876">
    <property type="component" value="Unassembled WGS sequence"/>
</dbReference>
<reference evidence="6" key="1">
    <citation type="submission" date="2016-10" db="EMBL/GenBank/DDBJ databases">
        <authorList>
            <person name="Varghese N."/>
            <person name="Submissions S."/>
        </authorList>
    </citation>
    <scope>NUCLEOTIDE SEQUENCE [LARGE SCALE GENOMIC DNA]</scope>
    <source>
        <strain evidence="6">CGMCC 1.7739</strain>
    </source>
</reference>
<organism evidence="5 6">
    <name type="scientific">Halopelagius inordinatus</name>
    <dbReference type="NCBI Taxonomy" id="553467"/>
    <lineage>
        <taxon>Archaea</taxon>
        <taxon>Methanobacteriati</taxon>
        <taxon>Methanobacteriota</taxon>
        <taxon>Stenosarchaea group</taxon>
        <taxon>Halobacteria</taxon>
        <taxon>Halobacteriales</taxon>
        <taxon>Haloferacaceae</taxon>
    </lineage>
</organism>
<evidence type="ECO:0000313" key="5">
    <source>
        <dbReference type="EMBL" id="SFH01219.1"/>
    </source>
</evidence>
<dbReference type="RefSeq" id="WP_092893930.1">
    <property type="nucleotide sequence ID" value="NZ_FOOQ01000008.1"/>
</dbReference>
<protein>
    <recommendedName>
        <fullName evidence="7">GAF and HTH_10 associated domain-containing protein</fullName>
    </recommendedName>
</protein>
<dbReference type="EMBL" id="FOOQ01000008">
    <property type="protein sequence ID" value="SFH01219.1"/>
    <property type="molecule type" value="Genomic_DNA"/>
</dbReference>